<evidence type="ECO:0000256" key="1">
    <source>
        <dbReference type="SAM" id="Phobius"/>
    </source>
</evidence>
<dbReference type="SUPFAM" id="SSF53474">
    <property type="entry name" value="alpha/beta-Hydrolases"/>
    <property type="match status" value="1"/>
</dbReference>
<dbReference type="STRING" id="753702.SAMN04488102_10440"/>
<keyword evidence="1" id="KW-1133">Transmembrane helix</keyword>
<dbReference type="Gene3D" id="3.40.50.1820">
    <property type="entry name" value="alpha/beta hydrolase"/>
    <property type="match status" value="1"/>
</dbReference>
<name>A0A1I1HKI0_9LACT</name>
<reference evidence="4" key="1">
    <citation type="submission" date="2016-10" db="EMBL/GenBank/DDBJ databases">
        <authorList>
            <person name="Varghese N."/>
            <person name="Submissions S."/>
        </authorList>
    </citation>
    <scope>NUCLEOTIDE SEQUENCE [LARGE SCALE GENOMIC DNA]</scope>
    <source>
        <strain evidence="4">DSM 23664</strain>
    </source>
</reference>
<keyword evidence="4" id="KW-1185">Reference proteome</keyword>
<accession>A0A1I1HKI0</accession>
<evidence type="ECO:0000313" key="3">
    <source>
        <dbReference type="EMBL" id="SFC22468.1"/>
    </source>
</evidence>
<dbReference type="RefSeq" id="WP_091529270.1">
    <property type="nucleotide sequence ID" value="NZ_FOLT01000004.1"/>
</dbReference>
<dbReference type="InterPro" id="IPR029058">
    <property type="entry name" value="AB_hydrolase_fold"/>
</dbReference>
<keyword evidence="1" id="KW-0472">Membrane</keyword>
<dbReference type="EMBL" id="FOLT01000004">
    <property type="protein sequence ID" value="SFC22468.1"/>
    <property type="molecule type" value="Genomic_DNA"/>
</dbReference>
<gene>
    <name evidence="3" type="ORF">SAMN04488102_10440</name>
</gene>
<dbReference type="Proteomes" id="UP000199612">
    <property type="component" value="Unassembled WGS sequence"/>
</dbReference>
<dbReference type="OrthoDB" id="9780932at2"/>
<protein>
    <submittedName>
        <fullName evidence="3">Alpha/beta hydrolase family protein</fullName>
    </submittedName>
</protein>
<dbReference type="AlphaFoldDB" id="A0A1I1HKI0"/>
<evidence type="ECO:0000313" key="4">
    <source>
        <dbReference type="Proteomes" id="UP000199612"/>
    </source>
</evidence>
<feature type="domain" description="Alpha/beta hydrolase fold-5" evidence="2">
    <location>
        <begin position="68"/>
        <end position="231"/>
    </location>
</feature>
<keyword evidence="1" id="KW-0812">Transmembrane</keyword>
<organism evidence="3 4">
    <name type="scientific">Alkalibacterium subtropicum</name>
    <dbReference type="NCBI Taxonomy" id="753702"/>
    <lineage>
        <taxon>Bacteria</taxon>
        <taxon>Bacillati</taxon>
        <taxon>Bacillota</taxon>
        <taxon>Bacilli</taxon>
        <taxon>Lactobacillales</taxon>
        <taxon>Carnobacteriaceae</taxon>
        <taxon>Alkalibacterium</taxon>
    </lineage>
</organism>
<dbReference type="Pfam" id="PF12695">
    <property type="entry name" value="Abhydrolase_5"/>
    <property type="match status" value="1"/>
</dbReference>
<sequence>MKSKHRSWKRWALGIGIVILLILFSAYIYLRLNTYEALPEAASSLEDDTVSQEDDWIKITPDEIIGQIVLYQGGLVENAAYLPLAMKLSEQGYQVFIPDMPVNLAILDTDAIEEIKEANPSEKEWWLAGHSLGGASAAIYAEEHAEQIDGLVFLAAYPSDNSDLSDSDLSILSITGSQDGILDTEQFEQTKRLLPEETVYAEIEGGNHSNFGAYGFQEGDRESDLSRKEQHEEIVRLINDFITSEGENID</sequence>
<evidence type="ECO:0000259" key="2">
    <source>
        <dbReference type="Pfam" id="PF12695"/>
    </source>
</evidence>
<proteinExistence type="predicted"/>
<keyword evidence="3" id="KW-0378">Hydrolase</keyword>
<dbReference type="GO" id="GO:0016787">
    <property type="term" value="F:hydrolase activity"/>
    <property type="evidence" value="ECO:0007669"/>
    <property type="project" value="UniProtKB-KW"/>
</dbReference>
<feature type="transmembrane region" description="Helical" evidence="1">
    <location>
        <begin position="12"/>
        <end position="30"/>
    </location>
</feature>
<dbReference type="InterPro" id="IPR029059">
    <property type="entry name" value="AB_hydrolase_5"/>
</dbReference>